<evidence type="ECO:0000256" key="9">
    <source>
        <dbReference type="SAM" id="Phobius"/>
    </source>
</evidence>
<feature type="transmembrane region" description="Helical" evidence="9">
    <location>
        <begin position="259"/>
        <end position="279"/>
    </location>
</feature>
<evidence type="ECO:0000256" key="5">
    <source>
        <dbReference type="ARBA" id="ARBA00022683"/>
    </source>
</evidence>
<keyword evidence="8 9" id="KW-0472">Membrane</keyword>
<dbReference type="InterPro" id="IPR013013">
    <property type="entry name" value="PTS_EIIC_1"/>
</dbReference>
<evidence type="ECO:0000313" key="12">
    <source>
        <dbReference type="Proteomes" id="UP001276854"/>
    </source>
</evidence>
<feature type="transmembrane region" description="Helical" evidence="9">
    <location>
        <begin position="154"/>
        <end position="178"/>
    </location>
</feature>
<evidence type="ECO:0000256" key="8">
    <source>
        <dbReference type="ARBA" id="ARBA00023136"/>
    </source>
</evidence>
<proteinExistence type="predicted"/>
<evidence type="ECO:0000256" key="7">
    <source>
        <dbReference type="ARBA" id="ARBA00022989"/>
    </source>
</evidence>
<dbReference type="Pfam" id="PF02378">
    <property type="entry name" value="PTS_EIIC"/>
    <property type="match status" value="1"/>
</dbReference>
<feature type="transmembrane region" description="Helical" evidence="9">
    <location>
        <begin position="21"/>
        <end position="41"/>
    </location>
</feature>
<sequence length="370" mass="39265">MEHDKKKKLLSRSITAISDMFTPLMNLMCAGGIMKGALLILTTTSFLSDSSGTYLILNAISDSTFYFLPVLLAITSAKTFRANPFYSTVVALILLYPSLTNAFEAGTTLYFFNLPIKAVTYHSSIIPIIAASALLAVTEHFFDRIIPELVRGFLTPLLSLTIVSLATLFVFGPIGAIIGDALAWGYSLLYSFSSPAAGLLLGVLIQPMVIFGFHWGLLLVAINNIGVTGHDSIIPIIAPAVFAQAGAALAVMVKNKNTSFRSLCAPAVLSALFGITEPALFNINLPRKKPFVFGCIGGAAGGLLAGLSKVQTPAFVFPSLITLPIYYGEHFMLYLTGCLSGFVIGFFLTSLKASDTAVADIGVLAKGGLI</sequence>
<evidence type="ECO:0000256" key="6">
    <source>
        <dbReference type="ARBA" id="ARBA00022692"/>
    </source>
</evidence>
<evidence type="ECO:0000313" key="11">
    <source>
        <dbReference type="EMBL" id="MDW2796392.1"/>
    </source>
</evidence>
<dbReference type="PANTHER" id="PTHR30175:SF1">
    <property type="entry name" value="PTS SYSTEM ARBUTIN-, CELLOBIOSE-, AND SALICIN-SPECIFIC EIIBC COMPONENT-RELATED"/>
    <property type="match status" value="1"/>
</dbReference>
<feature type="transmembrane region" description="Helical" evidence="9">
    <location>
        <begin position="331"/>
        <end position="351"/>
    </location>
</feature>
<dbReference type="Proteomes" id="UP001276854">
    <property type="component" value="Unassembled WGS sequence"/>
</dbReference>
<keyword evidence="5" id="KW-0598">Phosphotransferase system</keyword>
<dbReference type="EMBL" id="JAWONS010000037">
    <property type="protein sequence ID" value="MDW2796392.1"/>
    <property type="molecule type" value="Genomic_DNA"/>
</dbReference>
<keyword evidence="12" id="KW-1185">Reference proteome</keyword>
<gene>
    <name evidence="11" type="ORF">RZO55_02175</name>
</gene>
<feature type="transmembrane region" description="Helical" evidence="9">
    <location>
        <begin position="86"/>
        <end position="112"/>
    </location>
</feature>
<keyword evidence="4" id="KW-0762">Sugar transport</keyword>
<keyword evidence="3" id="KW-1003">Cell membrane</keyword>
<keyword evidence="2" id="KW-0813">Transport</keyword>
<name>A0ABU4GJE5_9CLOT</name>
<feature type="transmembrane region" description="Helical" evidence="9">
    <location>
        <begin position="233"/>
        <end position="253"/>
    </location>
</feature>
<evidence type="ECO:0000256" key="1">
    <source>
        <dbReference type="ARBA" id="ARBA00004651"/>
    </source>
</evidence>
<reference evidence="11 12" key="1">
    <citation type="submission" date="2023-10" db="EMBL/GenBank/DDBJ databases">
        <title>A novel Glycoside Hydrolase 43-Like Enzyme from Clostrdium boliviensis is an Endo-xylanase, and a Candidate for Xylooligosaccharides Production from Different Xylan Substrates.</title>
        <authorList>
            <person name="Alvarez M.T."/>
            <person name="Rocabado-Villegas L.R."/>
            <person name="Salas-Veizaga D.M."/>
            <person name="Linares-Pasten J.A."/>
            <person name="Gudmundsdottir E.E."/>
            <person name="Hreggvidsson G.O."/>
            <person name="Adlercreutz P."/>
            <person name="Nordberg Karlsson E."/>
        </authorList>
    </citation>
    <scope>NUCLEOTIDE SEQUENCE [LARGE SCALE GENOMIC DNA]</scope>
    <source>
        <strain evidence="11 12">E-1</strain>
    </source>
</reference>
<protein>
    <submittedName>
        <fullName evidence="11">PTS transporter subunit EIIC</fullName>
    </submittedName>
</protein>
<feature type="transmembrane region" description="Helical" evidence="9">
    <location>
        <begin position="291"/>
        <end position="311"/>
    </location>
</feature>
<evidence type="ECO:0000256" key="2">
    <source>
        <dbReference type="ARBA" id="ARBA00022448"/>
    </source>
</evidence>
<keyword evidence="7 9" id="KW-1133">Transmembrane helix</keyword>
<dbReference type="PROSITE" id="PS51103">
    <property type="entry name" value="PTS_EIIC_TYPE_1"/>
    <property type="match status" value="1"/>
</dbReference>
<accession>A0ABU4GJE5</accession>
<feature type="transmembrane region" description="Helical" evidence="9">
    <location>
        <begin position="198"/>
        <end position="221"/>
    </location>
</feature>
<organism evidence="11 12">
    <name type="scientific">Clostridium boliviensis</name>
    <dbReference type="NCBI Taxonomy" id="318465"/>
    <lineage>
        <taxon>Bacteria</taxon>
        <taxon>Bacillati</taxon>
        <taxon>Bacillota</taxon>
        <taxon>Clostridia</taxon>
        <taxon>Eubacteriales</taxon>
        <taxon>Clostridiaceae</taxon>
        <taxon>Clostridium</taxon>
    </lineage>
</organism>
<comment type="subcellular location">
    <subcellularLocation>
        <location evidence="1">Cell membrane</location>
        <topology evidence="1">Multi-pass membrane protein</topology>
    </subcellularLocation>
</comment>
<feature type="transmembrane region" description="Helical" evidence="9">
    <location>
        <begin position="124"/>
        <end position="142"/>
    </location>
</feature>
<feature type="transmembrane region" description="Helical" evidence="9">
    <location>
        <begin position="53"/>
        <end position="74"/>
    </location>
</feature>
<dbReference type="PANTHER" id="PTHR30175">
    <property type="entry name" value="PHOSPHOTRANSFERASE SYSTEM TRANSPORT PROTEIN"/>
    <property type="match status" value="1"/>
</dbReference>
<dbReference type="RefSeq" id="WP_318062669.1">
    <property type="nucleotide sequence ID" value="NZ_JAWONS010000037.1"/>
</dbReference>
<comment type="caution">
    <text evidence="11">The sequence shown here is derived from an EMBL/GenBank/DDBJ whole genome shotgun (WGS) entry which is preliminary data.</text>
</comment>
<keyword evidence="6 9" id="KW-0812">Transmembrane</keyword>
<dbReference type="InterPro" id="IPR003352">
    <property type="entry name" value="PTS_EIIC"/>
</dbReference>
<evidence type="ECO:0000259" key="10">
    <source>
        <dbReference type="PROSITE" id="PS51103"/>
    </source>
</evidence>
<feature type="domain" description="PTS EIIC type-1" evidence="10">
    <location>
        <begin position="15"/>
        <end position="365"/>
    </location>
</feature>
<dbReference type="InterPro" id="IPR050558">
    <property type="entry name" value="PTS_Sugar-Specific_Components"/>
</dbReference>
<evidence type="ECO:0000256" key="3">
    <source>
        <dbReference type="ARBA" id="ARBA00022475"/>
    </source>
</evidence>
<evidence type="ECO:0000256" key="4">
    <source>
        <dbReference type="ARBA" id="ARBA00022597"/>
    </source>
</evidence>